<dbReference type="GO" id="GO:0005737">
    <property type="term" value="C:cytoplasm"/>
    <property type="evidence" value="ECO:0007669"/>
    <property type="project" value="UniProtKB-SubCell"/>
</dbReference>
<dbReference type="SUPFAM" id="SSF50249">
    <property type="entry name" value="Nucleic acid-binding proteins"/>
    <property type="match status" value="1"/>
</dbReference>
<dbReference type="PROSITE" id="PS51857">
    <property type="entry name" value="CSD_2"/>
    <property type="match status" value="1"/>
</dbReference>
<reference evidence="5 6" key="1">
    <citation type="submission" date="2017-09" db="EMBL/GenBank/DDBJ databases">
        <title>Depth-based differentiation of microbial function through sediment-hosted aquifers and enrichment of novel symbionts in the deep terrestrial subsurface.</title>
        <authorList>
            <person name="Probst A.J."/>
            <person name="Ladd B."/>
            <person name="Jarett J.K."/>
            <person name="Geller-Mcgrath D.E."/>
            <person name="Sieber C.M."/>
            <person name="Emerson J.B."/>
            <person name="Anantharaman K."/>
            <person name="Thomas B.C."/>
            <person name="Malmstrom R."/>
            <person name="Stieglmeier M."/>
            <person name="Klingl A."/>
            <person name="Woyke T."/>
            <person name="Ryan C.M."/>
            <person name="Banfield J.F."/>
        </authorList>
    </citation>
    <scope>NUCLEOTIDE SEQUENCE [LARGE SCALE GENOMIC DNA]</scope>
    <source>
        <strain evidence="5">CG11_big_fil_rev_8_21_14_0_20_44_10</strain>
    </source>
</reference>
<evidence type="ECO:0000256" key="2">
    <source>
        <dbReference type="ARBA" id="ARBA00022490"/>
    </source>
</evidence>
<dbReference type="SMART" id="SM00357">
    <property type="entry name" value="CSP"/>
    <property type="match status" value="1"/>
</dbReference>
<dbReference type="InterPro" id="IPR002059">
    <property type="entry name" value="CSP_DNA-bd"/>
</dbReference>
<dbReference type="PIRSF" id="PIRSF002599">
    <property type="entry name" value="Cold_shock_A"/>
    <property type="match status" value="1"/>
</dbReference>
<dbReference type="PRINTS" id="PR00050">
    <property type="entry name" value="COLDSHOCK"/>
</dbReference>
<dbReference type="AlphaFoldDB" id="A0A2H0KR44"/>
<evidence type="ECO:0000313" key="6">
    <source>
        <dbReference type="Proteomes" id="UP000231550"/>
    </source>
</evidence>
<comment type="subcellular location">
    <subcellularLocation>
        <location evidence="1 3">Cytoplasm</location>
    </subcellularLocation>
</comment>
<evidence type="ECO:0000256" key="3">
    <source>
        <dbReference type="RuleBase" id="RU000408"/>
    </source>
</evidence>
<gene>
    <name evidence="5" type="ORF">COV85_01045</name>
</gene>
<proteinExistence type="predicted"/>
<evidence type="ECO:0000256" key="1">
    <source>
        <dbReference type="ARBA" id="ARBA00004496"/>
    </source>
</evidence>
<protein>
    <submittedName>
        <fullName evidence="5">Cold-shock protein</fullName>
    </submittedName>
</protein>
<dbReference type="Pfam" id="PF00313">
    <property type="entry name" value="CSD"/>
    <property type="match status" value="1"/>
</dbReference>
<dbReference type="EMBL" id="PCVN01000029">
    <property type="protein sequence ID" value="PIQ74630.1"/>
    <property type="molecule type" value="Genomic_DNA"/>
</dbReference>
<organism evidence="5 6">
    <name type="scientific">Candidatus Portnoybacteria bacterium CG11_big_fil_rev_8_21_14_0_20_44_10</name>
    <dbReference type="NCBI Taxonomy" id="1974818"/>
    <lineage>
        <taxon>Bacteria</taxon>
        <taxon>Candidatus Portnoyibacteriota</taxon>
    </lineage>
</organism>
<dbReference type="GO" id="GO:0003676">
    <property type="term" value="F:nucleic acid binding"/>
    <property type="evidence" value="ECO:0007669"/>
    <property type="project" value="InterPro"/>
</dbReference>
<name>A0A2H0KR44_9BACT</name>
<evidence type="ECO:0000259" key="4">
    <source>
        <dbReference type="PROSITE" id="PS51857"/>
    </source>
</evidence>
<feature type="domain" description="CSD" evidence="4">
    <location>
        <begin position="1"/>
        <end position="64"/>
    </location>
</feature>
<dbReference type="Gene3D" id="2.40.50.140">
    <property type="entry name" value="Nucleic acid-binding proteins"/>
    <property type="match status" value="1"/>
</dbReference>
<dbReference type="InterPro" id="IPR019844">
    <property type="entry name" value="CSD_CS"/>
</dbReference>
<dbReference type="PROSITE" id="PS00352">
    <property type="entry name" value="CSD_1"/>
    <property type="match status" value="1"/>
</dbReference>
<evidence type="ECO:0000313" key="5">
    <source>
        <dbReference type="EMBL" id="PIQ74630.1"/>
    </source>
</evidence>
<comment type="caution">
    <text evidence="5">The sequence shown here is derived from an EMBL/GenBank/DDBJ whole genome shotgun (WGS) entry which is preliminary data.</text>
</comment>
<accession>A0A2H0KR44</accession>
<dbReference type="InterPro" id="IPR012340">
    <property type="entry name" value="NA-bd_OB-fold"/>
</dbReference>
<sequence>MNGVIKTLTEKGFGFITREGEAKDLFFHSKELKGVTFEELKVGDAVTFEVADSEKGPNAINVSRV</sequence>
<dbReference type="InterPro" id="IPR012156">
    <property type="entry name" value="Cold_shock_CspA"/>
</dbReference>
<dbReference type="Proteomes" id="UP000231550">
    <property type="component" value="Unassembled WGS sequence"/>
</dbReference>
<dbReference type="InterPro" id="IPR011129">
    <property type="entry name" value="CSD"/>
</dbReference>
<keyword evidence="2" id="KW-0963">Cytoplasm</keyword>
<dbReference type="CDD" id="cd04458">
    <property type="entry name" value="CSP_CDS"/>
    <property type="match status" value="1"/>
</dbReference>